<dbReference type="InterPro" id="IPR011990">
    <property type="entry name" value="TPR-like_helical_dom_sf"/>
</dbReference>
<reference evidence="3 4" key="1">
    <citation type="submission" date="2024-02" db="EMBL/GenBank/DDBJ databases">
        <authorList>
            <person name="Vignale AGUSTIN F."/>
            <person name="Sosa J E."/>
            <person name="Modenutti C."/>
        </authorList>
    </citation>
    <scope>NUCLEOTIDE SEQUENCE [LARGE SCALE GENOMIC DNA]</scope>
</reference>
<dbReference type="InterPro" id="IPR002885">
    <property type="entry name" value="PPR_rpt"/>
</dbReference>
<dbReference type="Pfam" id="PF13041">
    <property type="entry name" value="PPR_2"/>
    <property type="match status" value="1"/>
</dbReference>
<dbReference type="EMBL" id="CAUOFW020004078">
    <property type="protein sequence ID" value="CAK9163734.1"/>
    <property type="molecule type" value="Genomic_DNA"/>
</dbReference>
<dbReference type="PANTHER" id="PTHR47926:SF347">
    <property type="entry name" value="PENTATRICOPEPTIDE REPEAT-CONTAINING PROTEIN"/>
    <property type="match status" value="1"/>
</dbReference>
<protein>
    <recommendedName>
        <fullName evidence="5">Pentatricopeptide repeat-containing protein</fullName>
    </recommendedName>
</protein>
<accession>A0ABC8T8D5</accession>
<dbReference type="NCBIfam" id="TIGR00756">
    <property type="entry name" value="PPR"/>
    <property type="match status" value="1"/>
</dbReference>
<evidence type="ECO:0000313" key="3">
    <source>
        <dbReference type="EMBL" id="CAK9163734.1"/>
    </source>
</evidence>
<dbReference type="Pfam" id="PF01535">
    <property type="entry name" value="PPR"/>
    <property type="match status" value="1"/>
</dbReference>
<evidence type="ECO:0000313" key="4">
    <source>
        <dbReference type="Proteomes" id="UP001642360"/>
    </source>
</evidence>
<keyword evidence="4" id="KW-1185">Reference proteome</keyword>
<keyword evidence="1" id="KW-0677">Repeat</keyword>
<dbReference type="InterPro" id="IPR046960">
    <property type="entry name" value="PPR_At4g14850-like_plant"/>
</dbReference>
<name>A0ABC8T8D5_9AQUA</name>
<organism evidence="3 4">
    <name type="scientific">Ilex paraguariensis</name>
    <name type="common">yerba mate</name>
    <dbReference type="NCBI Taxonomy" id="185542"/>
    <lineage>
        <taxon>Eukaryota</taxon>
        <taxon>Viridiplantae</taxon>
        <taxon>Streptophyta</taxon>
        <taxon>Embryophyta</taxon>
        <taxon>Tracheophyta</taxon>
        <taxon>Spermatophyta</taxon>
        <taxon>Magnoliopsida</taxon>
        <taxon>eudicotyledons</taxon>
        <taxon>Gunneridae</taxon>
        <taxon>Pentapetalae</taxon>
        <taxon>asterids</taxon>
        <taxon>campanulids</taxon>
        <taxon>Aquifoliales</taxon>
        <taxon>Aquifoliaceae</taxon>
        <taxon>Ilex</taxon>
    </lineage>
</organism>
<comment type="caution">
    <text evidence="3">The sequence shown here is derived from an EMBL/GenBank/DDBJ whole genome shotgun (WGS) entry which is preliminary data.</text>
</comment>
<dbReference type="FunFam" id="1.25.40.10:FF:000343">
    <property type="entry name" value="Pentatricopeptide repeat-containing protein At3g58590"/>
    <property type="match status" value="1"/>
</dbReference>
<evidence type="ECO:0000256" key="1">
    <source>
        <dbReference type="ARBA" id="ARBA00022737"/>
    </source>
</evidence>
<dbReference type="AlphaFoldDB" id="A0ABC8T8D5"/>
<feature type="repeat" description="PPR" evidence="2">
    <location>
        <begin position="77"/>
        <end position="111"/>
    </location>
</feature>
<dbReference type="PROSITE" id="PS51375">
    <property type="entry name" value="PPR"/>
    <property type="match status" value="1"/>
</dbReference>
<evidence type="ECO:0008006" key="5">
    <source>
        <dbReference type="Google" id="ProtNLM"/>
    </source>
</evidence>
<sequence length="229" mass="25192">MMTWEEKEDVNEFVVTSVLSAFTLPKFIDIGKQIHCLAVKNGLFSVVSVGNVVVTLYAKCGSLDNALQMFELSSEKNSITWSAMIIGYTQSGDGEKALKMFSDMHFSGMRPSEFTLVGVLNARSDVGATVEGKQLHGYLRSFGAKPEAPEVLAGQQILRDFKVESHERIQVRFTEIPNLHLWLVAMSASAGCTASVMTSGLPLPLFTNKKRYIISPYRAGSSRIVFNKG</sequence>
<dbReference type="PANTHER" id="PTHR47926">
    <property type="entry name" value="PENTATRICOPEPTIDE REPEAT-CONTAINING PROTEIN"/>
    <property type="match status" value="1"/>
</dbReference>
<dbReference type="Gene3D" id="1.25.40.10">
    <property type="entry name" value="Tetratricopeptide repeat domain"/>
    <property type="match status" value="1"/>
</dbReference>
<proteinExistence type="predicted"/>
<gene>
    <name evidence="3" type="ORF">ILEXP_LOCUS32786</name>
</gene>
<evidence type="ECO:0000256" key="2">
    <source>
        <dbReference type="PROSITE-ProRule" id="PRU00708"/>
    </source>
</evidence>
<dbReference type="Proteomes" id="UP001642360">
    <property type="component" value="Unassembled WGS sequence"/>
</dbReference>